<dbReference type="InterPro" id="IPR038682">
    <property type="entry name" value="YrpD-like_sf"/>
</dbReference>
<gene>
    <name evidence="2" type="ORF">FHS19_003830</name>
</gene>
<feature type="signal peptide" evidence="1">
    <location>
        <begin position="1"/>
        <end position="22"/>
    </location>
</feature>
<proteinExistence type="predicted"/>
<keyword evidence="1" id="KW-0732">Signal</keyword>
<feature type="chain" id="PRO_5032904067" evidence="1">
    <location>
        <begin position="23"/>
        <end position="226"/>
    </location>
</feature>
<dbReference type="Pfam" id="PF15493">
    <property type="entry name" value="YrpD"/>
    <property type="match status" value="1"/>
</dbReference>
<protein>
    <submittedName>
        <fullName evidence="2">Uncharacterized protein</fullName>
    </submittedName>
</protein>
<reference evidence="2 3" key="1">
    <citation type="submission" date="2020-08" db="EMBL/GenBank/DDBJ databases">
        <title>Genomic Encyclopedia of Type Strains, Phase III (KMG-III): the genomes of soil and plant-associated and newly described type strains.</title>
        <authorList>
            <person name="Whitman W."/>
        </authorList>
    </citation>
    <scope>NUCLEOTIDE SEQUENCE [LARGE SCALE GENOMIC DNA]</scope>
    <source>
        <strain evidence="2 3">CECT 5831</strain>
    </source>
</reference>
<name>A0A839TQW9_9BACL</name>
<comment type="caution">
    <text evidence="2">The sequence shown here is derived from an EMBL/GenBank/DDBJ whole genome shotgun (WGS) entry which is preliminary data.</text>
</comment>
<evidence type="ECO:0000256" key="1">
    <source>
        <dbReference type="SAM" id="SignalP"/>
    </source>
</evidence>
<organism evidence="2 3">
    <name type="scientific">Paenibacillus rhizosphaerae</name>
    <dbReference type="NCBI Taxonomy" id="297318"/>
    <lineage>
        <taxon>Bacteria</taxon>
        <taxon>Bacillati</taxon>
        <taxon>Bacillota</taxon>
        <taxon>Bacilli</taxon>
        <taxon>Bacillales</taxon>
        <taxon>Paenibacillaceae</taxon>
        <taxon>Paenibacillus</taxon>
    </lineage>
</organism>
<dbReference type="AlphaFoldDB" id="A0A839TQW9"/>
<evidence type="ECO:0000313" key="3">
    <source>
        <dbReference type="Proteomes" id="UP000517523"/>
    </source>
</evidence>
<dbReference type="EMBL" id="JACHXJ010000003">
    <property type="protein sequence ID" value="MBB3129155.1"/>
    <property type="molecule type" value="Genomic_DNA"/>
</dbReference>
<dbReference type="Gene3D" id="2.60.120.1270">
    <property type="match status" value="1"/>
</dbReference>
<sequence>MDSSILATSILSLLLVPTATFAEPVSSETLTAADGKKVKVFHSEKIKVADVNLKDVVSKAKAAVKEEKTKSNSETFDYILFDDQQIYTYEETPASPDGELVVSDATTPAQTLSAMATSGQTDFIDDGVGGKQKISKVGSVGSYLSTVLKLPTGSSQVSDVSSSHSPYNYAGFEYTNTANSGIGSWQSDMGLQYYQNLGFSGTASGWKPILTLKQKTGADTWTALSN</sequence>
<dbReference type="RefSeq" id="WP_183583376.1">
    <property type="nucleotide sequence ID" value="NZ_JACHXJ010000003.1"/>
</dbReference>
<dbReference type="Proteomes" id="UP000517523">
    <property type="component" value="Unassembled WGS sequence"/>
</dbReference>
<accession>A0A839TQW9</accession>
<dbReference type="InterPro" id="IPR029143">
    <property type="entry name" value="YrpD"/>
</dbReference>
<evidence type="ECO:0000313" key="2">
    <source>
        <dbReference type="EMBL" id="MBB3129155.1"/>
    </source>
</evidence>